<keyword evidence="2" id="KW-0560">Oxidoreductase</keyword>
<keyword evidence="2" id="KW-0456">Lyase</keyword>
<dbReference type="EMBL" id="PZZP01000002">
    <property type="protein sequence ID" value="PTM56806.1"/>
    <property type="molecule type" value="Genomic_DNA"/>
</dbReference>
<protein>
    <submittedName>
        <fullName evidence="2">Catechol 2,3-dioxygenase-like lactoylglutathione lyase family enzyme</fullName>
    </submittedName>
</protein>
<evidence type="ECO:0000313" key="3">
    <source>
        <dbReference type="Proteomes" id="UP000241639"/>
    </source>
</evidence>
<dbReference type="InterPro" id="IPR029068">
    <property type="entry name" value="Glyas_Bleomycin-R_OHBP_Dase"/>
</dbReference>
<keyword evidence="2" id="KW-0223">Dioxygenase</keyword>
<gene>
    <name evidence="2" type="ORF">C8J48_3131</name>
</gene>
<dbReference type="AlphaFoldDB" id="A0A2T4Z4L2"/>
<dbReference type="RefSeq" id="WP_107728105.1">
    <property type="nucleotide sequence ID" value="NZ_PZZP01000002.1"/>
</dbReference>
<dbReference type="OrthoDB" id="375220at2"/>
<dbReference type="Pfam" id="PF00903">
    <property type="entry name" value="Glyoxalase"/>
    <property type="match status" value="1"/>
</dbReference>
<dbReference type="SUPFAM" id="SSF54593">
    <property type="entry name" value="Glyoxalase/Bleomycin resistance protein/Dihydroxybiphenyl dioxygenase"/>
    <property type="match status" value="1"/>
</dbReference>
<dbReference type="GO" id="GO:0051213">
    <property type="term" value="F:dioxygenase activity"/>
    <property type="evidence" value="ECO:0007669"/>
    <property type="project" value="UniProtKB-KW"/>
</dbReference>
<dbReference type="PROSITE" id="PS51819">
    <property type="entry name" value="VOC"/>
    <property type="match status" value="1"/>
</dbReference>
<keyword evidence="3" id="KW-1185">Reference proteome</keyword>
<dbReference type="GO" id="GO:0016829">
    <property type="term" value="F:lyase activity"/>
    <property type="evidence" value="ECO:0007669"/>
    <property type="project" value="UniProtKB-KW"/>
</dbReference>
<evidence type="ECO:0000259" key="1">
    <source>
        <dbReference type="PROSITE" id="PS51819"/>
    </source>
</evidence>
<proteinExistence type="predicted"/>
<name>A0A2T4Z4L2_9BACL</name>
<dbReference type="CDD" id="cd06587">
    <property type="entry name" value="VOC"/>
    <property type="match status" value="1"/>
</dbReference>
<organism evidence="2 3">
    <name type="scientific">Desmospora activa DSM 45169</name>
    <dbReference type="NCBI Taxonomy" id="1121389"/>
    <lineage>
        <taxon>Bacteria</taxon>
        <taxon>Bacillati</taxon>
        <taxon>Bacillota</taxon>
        <taxon>Bacilli</taxon>
        <taxon>Bacillales</taxon>
        <taxon>Thermoactinomycetaceae</taxon>
        <taxon>Desmospora</taxon>
    </lineage>
</organism>
<accession>A0A2T4Z4L2</accession>
<dbReference type="InterPro" id="IPR037523">
    <property type="entry name" value="VOC_core"/>
</dbReference>
<evidence type="ECO:0000313" key="2">
    <source>
        <dbReference type="EMBL" id="PTM56806.1"/>
    </source>
</evidence>
<dbReference type="Gene3D" id="3.10.180.10">
    <property type="entry name" value="2,3-Dihydroxybiphenyl 1,2-Dioxygenase, domain 1"/>
    <property type="match status" value="1"/>
</dbReference>
<dbReference type="InterPro" id="IPR004360">
    <property type="entry name" value="Glyas_Fos-R_dOase_dom"/>
</dbReference>
<reference evidence="2 3" key="1">
    <citation type="submission" date="2018-04" db="EMBL/GenBank/DDBJ databases">
        <title>Genomic Encyclopedia of Archaeal and Bacterial Type Strains, Phase II (KMG-II): from individual species to whole genera.</title>
        <authorList>
            <person name="Goeker M."/>
        </authorList>
    </citation>
    <scope>NUCLEOTIDE SEQUENCE [LARGE SCALE GENOMIC DNA]</scope>
    <source>
        <strain evidence="2 3">DSM 45169</strain>
    </source>
</reference>
<dbReference type="Proteomes" id="UP000241639">
    <property type="component" value="Unassembled WGS sequence"/>
</dbReference>
<comment type="caution">
    <text evidence="2">The sequence shown here is derived from an EMBL/GenBank/DDBJ whole genome shotgun (WGS) entry which is preliminary data.</text>
</comment>
<sequence length="161" mass="18461">MQLVEQHLVVSDLKRSTDFYEKKLGFTLGYDTGNNILFYWLDPEHQSMLGLWQQGSAGNGPDSSGPDTSQIIRQHLAFQLPLPQFHETVQRLKEDGLQITDFFGNETEEGSVHPWMPIVSVYFPDPDGHVLELLSFLPEQPRPDWPAMSYSEWQQRIADKG</sequence>
<feature type="domain" description="VOC" evidence="1">
    <location>
        <begin position="1"/>
        <end position="136"/>
    </location>
</feature>